<evidence type="ECO:0000259" key="5">
    <source>
        <dbReference type="Pfam" id="PF05193"/>
    </source>
</evidence>
<evidence type="ECO:0000313" key="7">
    <source>
        <dbReference type="Proteomes" id="UP000887567"/>
    </source>
</evidence>
<feature type="domain" description="Peptidase M16 C-terminal" evidence="5">
    <location>
        <begin position="214"/>
        <end position="394"/>
    </location>
</feature>
<dbReference type="InterPro" id="IPR007863">
    <property type="entry name" value="Peptidase_M16_C"/>
</dbReference>
<reference evidence="6" key="1">
    <citation type="submission" date="2022-11" db="UniProtKB">
        <authorList>
            <consortium name="EnsemblMetazoa"/>
        </authorList>
    </citation>
    <scope>IDENTIFICATION</scope>
</reference>
<evidence type="ECO:0000313" key="6">
    <source>
        <dbReference type="EnsemblMetazoa" id="XP_028515627.1"/>
    </source>
</evidence>
<dbReference type="InterPro" id="IPR011765">
    <property type="entry name" value="Pept_M16_N"/>
</dbReference>
<evidence type="ECO:0000256" key="1">
    <source>
        <dbReference type="ARBA" id="ARBA00004173"/>
    </source>
</evidence>
<dbReference type="Proteomes" id="UP000887567">
    <property type="component" value="Unplaced"/>
</dbReference>
<proteinExistence type="predicted"/>
<dbReference type="InterPro" id="IPR050361">
    <property type="entry name" value="MPP/UQCRC_Complex"/>
</dbReference>
<keyword evidence="3" id="KW-0496">Mitochondrion</keyword>
<sequence length="470" mass="50228">MLPFRRAGPSVVRALGATAPSTQKLFASTAVPLNEPLVDLPGKGAVQEPQHVQVTTLDNGVKVASVETYSPVSRVGVFLDAGSRYETQDNLGVTHFLRSAAFTSTKESTAFKIARELEQCGATVEATSTRDHLIFSADCKRDSVEQVVESLGNVITSPLYNPWEMEEVADRVKLDLAVAATQPQVAVLEDLHRAAYRRNLGNSIYCLPHRVGGITTNHLLDFTQKHFVSSGVALVGVGVDHQEFVEQAKSSFASLARAGAPAKEAARYFGGEAVTHKPYPIVHAAVVTEGASLNGKDMLAYGILQRVLGTTPFIKWGSNTSSSRVNKAASEVAEGPFFASSLNMNYVDSGLFGLYVIATPTDIGKVMKATLGQCVNVSKGEISDAEITRAKNQLKANVLMACESKHTALENMGAQVLIKGSYTPSLEVVQAVDSVSKNDILSVAKRLFTTKPTVSAVGDVTNVPHINDLL</sequence>
<evidence type="ECO:0000259" key="4">
    <source>
        <dbReference type="Pfam" id="PF00675"/>
    </source>
</evidence>
<dbReference type="FunFam" id="3.30.830.10:FF:000021">
    <property type="entry name" value="Cytochrome b-c1 complex subunit 2"/>
    <property type="match status" value="1"/>
</dbReference>
<dbReference type="SUPFAM" id="SSF63411">
    <property type="entry name" value="LuxS/MPP-like metallohydrolase"/>
    <property type="match status" value="2"/>
</dbReference>
<keyword evidence="2" id="KW-0809">Transit peptide</keyword>
<evidence type="ECO:0000256" key="3">
    <source>
        <dbReference type="ARBA" id="ARBA00023128"/>
    </source>
</evidence>
<dbReference type="GO" id="GO:0016020">
    <property type="term" value="C:membrane"/>
    <property type="evidence" value="ECO:0007669"/>
    <property type="project" value="UniProtKB-ARBA"/>
</dbReference>
<dbReference type="GeneID" id="110240967"/>
<name>A0A913YMC4_EXADI</name>
<dbReference type="EnsemblMetazoa" id="XM_028659826.1">
    <property type="protein sequence ID" value="XP_028515627.1"/>
    <property type="gene ID" value="LOC110240967"/>
</dbReference>
<dbReference type="InterPro" id="IPR011249">
    <property type="entry name" value="Metalloenz_LuxS/M16"/>
</dbReference>
<comment type="subcellular location">
    <subcellularLocation>
        <location evidence="1">Mitochondrion</location>
    </subcellularLocation>
</comment>
<dbReference type="GO" id="GO:0046872">
    <property type="term" value="F:metal ion binding"/>
    <property type="evidence" value="ECO:0007669"/>
    <property type="project" value="InterPro"/>
</dbReference>
<dbReference type="FunFam" id="3.30.830.10:FF:000039">
    <property type="entry name" value="Ubiquinol-cytochrome c reductase core subunit 2"/>
    <property type="match status" value="1"/>
</dbReference>
<dbReference type="AlphaFoldDB" id="A0A913YMC4"/>
<dbReference type="KEGG" id="epa:110240967"/>
<feature type="domain" description="Peptidase M16 N-terminal" evidence="4">
    <location>
        <begin position="62"/>
        <end position="206"/>
    </location>
</feature>
<keyword evidence="7" id="KW-1185">Reference proteome</keyword>
<evidence type="ECO:0000256" key="2">
    <source>
        <dbReference type="ARBA" id="ARBA00022946"/>
    </source>
</evidence>
<dbReference type="PANTHER" id="PTHR11851">
    <property type="entry name" value="METALLOPROTEASE"/>
    <property type="match status" value="1"/>
</dbReference>
<organism evidence="6 7">
    <name type="scientific">Exaiptasia diaphana</name>
    <name type="common">Tropical sea anemone</name>
    <name type="synonym">Aiptasia pulchella</name>
    <dbReference type="NCBI Taxonomy" id="2652724"/>
    <lineage>
        <taxon>Eukaryota</taxon>
        <taxon>Metazoa</taxon>
        <taxon>Cnidaria</taxon>
        <taxon>Anthozoa</taxon>
        <taxon>Hexacorallia</taxon>
        <taxon>Actiniaria</taxon>
        <taxon>Aiptasiidae</taxon>
        <taxon>Exaiptasia</taxon>
    </lineage>
</organism>
<dbReference type="GO" id="GO:0005739">
    <property type="term" value="C:mitochondrion"/>
    <property type="evidence" value="ECO:0007669"/>
    <property type="project" value="UniProtKB-SubCell"/>
</dbReference>
<protein>
    <submittedName>
        <fullName evidence="6">Uncharacterized protein</fullName>
    </submittedName>
</protein>
<dbReference type="OrthoDB" id="6369905at2759"/>
<dbReference type="Pfam" id="PF00675">
    <property type="entry name" value="Peptidase_M16"/>
    <property type="match status" value="1"/>
</dbReference>
<dbReference type="RefSeq" id="XP_028515627.1">
    <property type="nucleotide sequence ID" value="XM_028659826.1"/>
</dbReference>
<dbReference type="Pfam" id="PF05193">
    <property type="entry name" value="Peptidase_M16_C"/>
    <property type="match status" value="1"/>
</dbReference>
<dbReference type="PANTHER" id="PTHR11851:SF226">
    <property type="entry name" value="CYTOCHROME B-C1 COMPLEX SUBUNIT 2, MITOCHONDRIAL"/>
    <property type="match status" value="1"/>
</dbReference>
<accession>A0A913YMC4</accession>
<dbReference type="Gene3D" id="3.30.830.10">
    <property type="entry name" value="Metalloenzyme, LuxS/M16 peptidase-like"/>
    <property type="match status" value="2"/>
</dbReference>
<dbReference type="OMA" id="APKFALY"/>